<protein>
    <submittedName>
        <fullName evidence="2">ANTAR domain-containing protein</fullName>
    </submittedName>
</protein>
<dbReference type="SUPFAM" id="SSF52172">
    <property type="entry name" value="CheY-like"/>
    <property type="match status" value="1"/>
</dbReference>
<proteinExistence type="predicted"/>
<sequence>MTQPREHDAPPHLAWETNPSALDSRLARLEEENAQLRQAVESHAVVDQALGVLMAVWRLPPTDGWDVLREVSQHLNTKLSSVAEHVIGWALGQPMPTQVRQELQERVSQRKGA</sequence>
<keyword evidence="3" id="KW-1185">Reference proteome</keyword>
<dbReference type="Pfam" id="PF03861">
    <property type="entry name" value="ANTAR"/>
    <property type="match status" value="1"/>
</dbReference>
<evidence type="ECO:0000313" key="2">
    <source>
        <dbReference type="EMBL" id="GAA3079052.1"/>
    </source>
</evidence>
<accession>A0ABP6M512</accession>
<dbReference type="Gene3D" id="1.10.10.10">
    <property type="entry name" value="Winged helix-like DNA-binding domain superfamily/Winged helix DNA-binding domain"/>
    <property type="match status" value="1"/>
</dbReference>
<reference evidence="3" key="1">
    <citation type="journal article" date="2019" name="Int. J. Syst. Evol. Microbiol.">
        <title>The Global Catalogue of Microorganisms (GCM) 10K type strain sequencing project: providing services to taxonomists for standard genome sequencing and annotation.</title>
        <authorList>
            <consortium name="The Broad Institute Genomics Platform"/>
            <consortium name="The Broad Institute Genome Sequencing Center for Infectious Disease"/>
            <person name="Wu L."/>
            <person name="Ma J."/>
        </authorList>
    </citation>
    <scope>NUCLEOTIDE SEQUENCE [LARGE SCALE GENOMIC DNA]</scope>
    <source>
        <strain evidence="3">JCM 9091</strain>
    </source>
</reference>
<comment type="caution">
    <text evidence="2">The sequence shown here is derived from an EMBL/GenBank/DDBJ whole genome shotgun (WGS) entry which is preliminary data.</text>
</comment>
<feature type="domain" description="ANTAR" evidence="1">
    <location>
        <begin position="26"/>
        <end position="87"/>
    </location>
</feature>
<evidence type="ECO:0000313" key="3">
    <source>
        <dbReference type="Proteomes" id="UP001501532"/>
    </source>
</evidence>
<gene>
    <name evidence="2" type="ORF">GCM10010448_70740</name>
</gene>
<dbReference type="EMBL" id="BAAAUF010000119">
    <property type="protein sequence ID" value="GAA3079052.1"/>
    <property type="molecule type" value="Genomic_DNA"/>
</dbReference>
<dbReference type="InterPro" id="IPR005561">
    <property type="entry name" value="ANTAR"/>
</dbReference>
<organism evidence="2 3">
    <name type="scientific">Streptomyces glomeratus</name>
    <dbReference type="NCBI Taxonomy" id="284452"/>
    <lineage>
        <taxon>Bacteria</taxon>
        <taxon>Bacillati</taxon>
        <taxon>Actinomycetota</taxon>
        <taxon>Actinomycetes</taxon>
        <taxon>Kitasatosporales</taxon>
        <taxon>Streptomycetaceae</taxon>
        <taxon>Streptomyces</taxon>
    </lineage>
</organism>
<dbReference type="InterPro" id="IPR036388">
    <property type="entry name" value="WH-like_DNA-bd_sf"/>
</dbReference>
<name>A0ABP6M512_9ACTN</name>
<dbReference type="SMART" id="SM01012">
    <property type="entry name" value="ANTAR"/>
    <property type="match status" value="1"/>
</dbReference>
<dbReference type="Proteomes" id="UP001501532">
    <property type="component" value="Unassembled WGS sequence"/>
</dbReference>
<dbReference type="PROSITE" id="PS50921">
    <property type="entry name" value="ANTAR"/>
    <property type="match status" value="1"/>
</dbReference>
<dbReference type="InterPro" id="IPR011006">
    <property type="entry name" value="CheY-like_superfamily"/>
</dbReference>
<evidence type="ECO:0000259" key="1">
    <source>
        <dbReference type="PROSITE" id="PS50921"/>
    </source>
</evidence>